<dbReference type="SUPFAM" id="SSF56801">
    <property type="entry name" value="Acetyl-CoA synthetase-like"/>
    <property type="match status" value="1"/>
</dbReference>
<keyword evidence="7" id="KW-1185">Reference proteome</keyword>
<keyword evidence="2" id="KW-0436">Ligase</keyword>
<feature type="domain" description="AMP-dependent synthetase/ligase" evidence="4">
    <location>
        <begin position="24"/>
        <end position="434"/>
    </location>
</feature>
<feature type="domain" description="AMP-binding enzyme C-terminal" evidence="5">
    <location>
        <begin position="487"/>
        <end position="522"/>
    </location>
</feature>
<gene>
    <name evidence="6" type="ORF">BU14_0749s0007</name>
</gene>
<evidence type="ECO:0000313" key="7">
    <source>
        <dbReference type="Proteomes" id="UP000218209"/>
    </source>
</evidence>
<dbReference type="Gene3D" id="3.30.300.30">
    <property type="match status" value="1"/>
</dbReference>
<evidence type="ECO:0000259" key="4">
    <source>
        <dbReference type="Pfam" id="PF00501"/>
    </source>
</evidence>
<accession>A0A1X6NPE4</accession>
<proteinExistence type="inferred from homology"/>
<dbReference type="InterPro" id="IPR000873">
    <property type="entry name" value="AMP-dep_synth/lig_dom"/>
</dbReference>
<dbReference type="Proteomes" id="UP000218209">
    <property type="component" value="Unassembled WGS sequence"/>
</dbReference>
<organism evidence="6 7">
    <name type="scientific">Porphyra umbilicalis</name>
    <name type="common">Purple laver</name>
    <name type="synonym">Red alga</name>
    <dbReference type="NCBI Taxonomy" id="2786"/>
    <lineage>
        <taxon>Eukaryota</taxon>
        <taxon>Rhodophyta</taxon>
        <taxon>Bangiophyceae</taxon>
        <taxon>Bangiales</taxon>
        <taxon>Bangiaceae</taxon>
        <taxon>Porphyra</taxon>
    </lineage>
</organism>
<dbReference type="OrthoDB" id="10253115at2759"/>
<dbReference type="GO" id="GO:0016405">
    <property type="term" value="F:CoA-ligase activity"/>
    <property type="evidence" value="ECO:0007669"/>
    <property type="project" value="TreeGrafter"/>
</dbReference>
<dbReference type="PANTHER" id="PTHR24096:SF149">
    <property type="entry name" value="AMP-BINDING DOMAIN-CONTAINING PROTEIN-RELATED"/>
    <property type="match status" value="1"/>
</dbReference>
<evidence type="ECO:0000313" key="6">
    <source>
        <dbReference type="EMBL" id="OSX70452.1"/>
    </source>
</evidence>
<evidence type="ECO:0000256" key="2">
    <source>
        <dbReference type="ARBA" id="ARBA00022598"/>
    </source>
</evidence>
<dbReference type="InterPro" id="IPR020845">
    <property type="entry name" value="AMP-binding_CS"/>
</dbReference>
<dbReference type="Gene3D" id="3.40.50.12780">
    <property type="entry name" value="N-terminal domain of ligase-like"/>
    <property type="match status" value="1"/>
</dbReference>
<dbReference type="CDD" id="cd04433">
    <property type="entry name" value="AFD_class_I"/>
    <property type="match status" value="1"/>
</dbReference>
<dbReference type="EMBL" id="KV919254">
    <property type="protein sequence ID" value="OSX70452.1"/>
    <property type="molecule type" value="Genomic_DNA"/>
</dbReference>
<dbReference type="InterPro" id="IPR025110">
    <property type="entry name" value="AMP-bd_C"/>
</dbReference>
<comment type="similarity">
    <text evidence="1">Belongs to the ATP-dependent AMP-binding enzyme family.</text>
</comment>
<dbReference type="PANTHER" id="PTHR24096">
    <property type="entry name" value="LONG-CHAIN-FATTY-ACID--COA LIGASE"/>
    <property type="match status" value="1"/>
</dbReference>
<evidence type="ECO:0000256" key="3">
    <source>
        <dbReference type="SAM" id="MobiDB-lite"/>
    </source>
</evidence>
<evidence type="ECO:0000259" key="5">
    <source>
        <dbReference type="Pfam" id="PF13193"/>
    </source>
</evidence>
<name>A0A1X6NPE4_PORUM</name>
<dbReference type="AlphaFoldDB" id="A0A1X6NPE4"/>
<dbReference type="PROSITE" id="PS00455">
    <property type="entry name" value="AMP_BINDING"/>
    <property type="match status" value="1"/>
</dbReference>
<dbReference type="Pfam" id="PF00501">
    <property type="entry name" value="AMP-binding"/>
    <property type="match status" value="1"/>
</dbReference>
<evidence type="ECO:0000256" key="1">
    <source>
        <dbReference type="ARBA" id="ARBA00006432"/>
    </source>
</evidence>
<dbReference type="InterPro" id="IPR042099">
    <property type="entry name" value="ANL_N_sf"/>
</dbReference>
<dbReference type="Pfam" id="PF13193">
    <property type="entry name" value="AMP-binding_C"/>
    <property type="match status" value="1"/>
</dbReference>
<dbReference type="InterPro" id="IPR045851">
    <property type="entry name" value="AMP-bd_C_sf"/>
</dbReference>
<protein>
    <submittedName>
        <fullName evidence="6">Uncharacterized protein</fullName>
    </submittedName>
</protein>
<reference evidence="6 7" key="1">
    <citation type="submission" date="2017-03" db="EMBL/GenBank/DDBJ databases">
        <title>WGS assembly of Porphyra umbilicalis.</title>
        <authorList>
            <person name="Brawley S.H."/>
            <person name="Blouin N.A."/>
            <person name="Ficko-Blean E."/>
            <person name="Wheeler G.L."/>
            <person name="Lohr M."/>
            <person name="Goodson H.V."/>
            <person name="Jenkins J.W."/>
            <person name="Blaby-Haas C.E."/>
            <person name="Helliwell K.E."/>
            <person name="Chan C."/>
            <person name="Marriage T."/>
            <person name="Bhattacharya D."/>
            <person name="Klein A.S."/>
            <person name="Badis Y."/>
            <person name="Brodie J."/>
            <person name="Cao Y."/>
            <person name="Collen J."/>
            <person name="Dittami S.M."/>
            <person name="Gachon C.M."/>
            <person name="Green B.R."/>
            <person name="Karpowicz S."/>
            <person name="Kim J.W."/>
            <person name="Kudahl U."/>
            <person name="Lin S."/>
            <person name="Michel G."/>
            <person name="Mittag M."/>
            <person name="Olson B.J."/>
            <person name="Pangilinan J."/>
            <person name="Peng Y."/>
            <person name="Qiu H."/>
            <person name="Shu S."/>
            <person name="Singer J.T."/>
            <person name="Smith A.G."/>
            <person name="Sprecher B.N."/>
            <person name="Wagner V."/>
            <person name="Wang W."/>
            <person name="Wang Z.-Y."/>
            <person name="Yan J."/>
            <person name="Yarish C."/>
            <person name="Zoeuner-Riek S."/>
            <person name="Zhuang Y."/>
            <person name="Zou Y."/>
            <person name="Lindquist E.A."/>
            <person name="Grimwood J."/>
            <person name="Barry K."/>
            <person name="Rokhsar D.S."/>
            <person name="Schmutz J."/>
            <person name="Stiller J.W."/>
            <person name="Grossman A.R."/>
            <person name="Prochnik S.E."/>
        </authorList>
    </citation>
    <scope>NUCLEOTIDE SEQUENCE [LARGE SCALE GENOMIC DNA]</scope>
    <source>
        <strain evidence="6">4086291</strain>
    </source>
</reference>
<sequence>MGVPEATPYPTTVPQLVRRGHTAAATDADATTVAFISDATGRSLTYAALWARVAAAAAGLTAAGVRRGDVIGVAGPSGLDAPVLILAAGAVGAAVAPVYTAAPAPEWHRMVGPLRPVAVAGGRDAVGMLRSIAADLAAATGKDVAVLVLDGDEVADAGAGAPTDGAPPAEGDGATPAPATVRELSFAALIAAAAPTVDVEAVLACPGVTADDTLLLPASSGTTGPPKVVRITHHAFVACVQSMAPHGIVPLGGSVVAAPFPMYHIAGALVYAAIVPYMRATAVVLSPGGGGVPGILATTARHRVSMLILFPPLLAALAVHPAVPAADVSSLDAVWVGGAPTSAATEMAVATRLGVPVGQLYGSTEGLMAAGSTWPDRMNAYPGQASAVARGGSVGIPADGVEVRIVATTAPHDDVPPGGAGELLFRSDQTMVGYVDNPGATAAAMDGGGWLHTGDLARRDPASGAVWVLDRLTDTIGVGAFNVSPVEVEAVLRAAPGVADVAVVGAPHDQLRFVPHAFVIRTAGGGGRLPTGRASSAPPPTRCGRGQRPSWRPTSARRA</sequence>
<feature type="region of interest" description="Disordered" evidence="3">
    <location>
        <begin position="525"/>
        <end position="559"/>
    </location>
</feature>